<dbReference type="Pfam" id="PF10670">
    <property type="entry name" value="DUF4198"/>
    <property type="match status" value="1"/>
</dbReference>
<proteinExistence type="predicted"/>
<dbReference type="EMBL" id="FQXG01000004">
    <property type="protein sequence ID" value="SHH72746.1"/>
    <property type="molecule type" value="Genomic_DNA"/>
</dbReference>
<evidence type="ECO:0000313" key="2">
    <source>
        <dbReference type="EMBL" id="SHH72746.1"/>
    </source>
</evidence>
<feature type="signal peptide" evidence="1">
    <location>
        <begin position="1"/>
        <end position="22"/>
    </location>
</feature>
<evidence type="ECO:0000256" key="1">
    <source>
        <dbReference type="SAM" id="SignalP"/>
    </source>
</evidence>
<reference evidence="2 3" key="1">
    <citation type="submission" date="2016-11" db="EMBL/GenBank/DDBJ databases">
        <authorList>
            <person name="Jaros S."/>
            <person name="Januszkiewicz K."/>
            <person name="Wedrychowicz H."/>
        </authorList>
    </citation>
    <scope>NUCLEOTIDE SEQUENCE [LARGE SCALE GENOMIC DNA]</scope>
    <source>
        <strain evidence="2 3">DSM 16917</strain>
    </source>
</reference>
<dbReference type="InterPro" id="IPR019613">
    <property type="entry name" value="DUF4198"/>
</dbReference>
<dbReference type="Proteomes" id="UP000184268">
    <property type="component" value="Unassembled WGS sequence"/>
</dbReference>
<keyword evidence="3" id="KW-1185">Reference proteome</keyword>
<sequence>MLKRTLSAAALLAAFAAPQALAHPLWILPSHFTVSADEGDWITFDVTASHGTFTFDKPASADSARIERPDGEQDRPDHVFKGKRRSVFDYHFVEDGTYRIGVAFPEMYMTNFQAGRRDSVRRIPASKAERDALLPEGAREVVTTQMLRAAHTYVTVKAPDRTVLEPKGQGFEIIPLTHPADFIEQEEVSFQFLFNGEAVQGVEVNVTPEGTLYRNRQDAISAVSGDDGKISFTPEHAGRYLMDTSFTQELKDDPRADRYRAVVNVTFEVQLD</sequence>
<dbReference type="RefSeq" id="WP_067656417.1">
    <property type="nucleotide sequence ID" value="NZ_FQXG01000004.1"/>
</dbReference>
<accession>A0A1M5VC22</accession>
<gene>
    <name evidence="2" type="ORF">SAMN02745129_2699</name>
</gene>
<feature type="chain" id="PRO_5009914380" evidence="1">
    <location>
        <begin position="23"/>
        <end position="272"/>
    </location>
</feature>
<organism evidence="2 3">
    <name type="scientific">Ferrimonas marina</name>
    <dbReference type="NCBI Taxonomy" id="299255"/>
    <lineage>
        <taxon>Bacteria</taxon>
        <taxon>Pseudomonadati</taxon>
        <taxon>Pseudomonadota</taxon>
        <taxon>Gammaproteobacteria</taxon>
        <taxon>Alteromonadales</taxon>
        <taxon>Ferrimonadaceae</taxon>
        <taxon>Ferrimonas</taxon>
    </lineage>
</organism>
<dbReference type="STRING" id="299255.SAMN02745129_2699"/>
<protein>
    <submittedName>
        <fullName evidence="2">Uncharacterized conserved protein, contains GH25 family domain</fullName>
    </submittedName>
</protein>
<evidence type="ECO:0000313" key="3">
    <source>
        <dbReference type="Proteomes" id="UP000184268"/>
    </source>
</evidence>
<dbReference type="AlphaFoldDB" id="A0A1M5VC22"/>
<name>A0A1M5VC22_9GAMM</name>
<keyword evidence="1" id="KW-0732">Signal</keyword>
<dbReference type="OrthoDB" id="5943at2"/>